<reference evidence="3" key="1">
    <citation type="submission" date="2020-10" db="EMBL/GenBank/DDBJ databases">
        <authorList>
            <person name="Gilroy R."/>
        </authorList>
    </citation>
    <scope>NUCLEOTIDE SEQUENCE</scope>
    <source>
        <strain evidence="3">ChiSxjej1B13-7041</strain>
    </source>
</reference>
<sequence length="473" mass="52103">MKKKVMVGILVVLFVALAVVAVLLIGKQRKASEYQEQISLGDQYLAELDYENAEICYEKAIEIDKKRASAYVNLSMVYISQNRYEEAREILEEARETVSGQKGLELIQRQQETVEEASGGSAQGEQAGTDQDQQGESKPGDEDQSQDSEEKKPEGEQALFTQGYGWISRDGWGYLRTESGLYIFRDGEAQMTASVSGDISYGLMAVDGGVYFGQDQALKFRMDSTGEVTTIYQGSREMEPMGLTDKYLYFAEYTDEGQDGQVIHQMDRSDGSLQTFKFSDFCAHSDTAFCGERFFYSRGVADVGTSGVKEVDPVSGQTQVIAEDASGQLLAQGDVLYYVRAQEAGDYTQVAAELIRWDTASGESQVLLTGIGREIGGLLGVVGDCVYTSSIEGMMEIKGQEKRTVAPQGCAPISADETGVYYTLDQVVYRYDSRTQSSTELLRLGEREYVVGVGGGYLTYRSGDDYKRVELGS</sequence>
<evidence type="ECO:0000256" key="2">
    <source>
        <dbReference type="SAM" id="MobiDB-lite"/>
    </source>
</evidence>
<protein>
    <submittedName>
        <fullName evidence="3">Tetratricopeptide repeat protein</fullName>
    </submittedName>
</protein>
<dbReference type="Pfam" id="PF13424">
    <property type="entry name" value="TPR_12"/>
    <property type="match status" value="1"/>
</dbReference>
<feature type="compositionally biased region" description="Low complexity" evidence="2">
    <location>
        <begin position="116"/>
        <end position="128"/>
    </location>
</feature>
<feature type="region of interest" description="Disordered" evidence="2">
    <location>
        <begin position="111"/>
        <end position="159"/>
    </location>
</feature>
<reference evidence="3" key="2">
    <citation type="journal article" date="2021" name="PeerJ">
        <title>Extensive microbial diversity within the chicken gut microbiome revealed by metagenomics and culture.</title>
        <authorList>
            <person name="Gilroy R."/>
            <person name="Ravi A."/>
            <person name="Getino M."/>
            <person name="Pursley I."/>
            <person name="Horton D.L."/>
            <person name="Alikhan N.F."/>
            <person name="Baker D."/>
            <person name="Gharbi K."/>
            <person name="Hall N."/>
            <person name="Watson M."/>
            <person name="Adriaenssens E.M."/>
            <person name="Foster-Nyarko E."/>
            <person name="Jarju S."/>
            <person name="Secka A."/>
            <person name="Antonio M."/>
            <person name="Oren A."/>
            <person name="Chaudhuri R.R."/>
            <person name="La Ragione R."/>
            <person name="Hildebrand F."/>
            <person name="Pallen M.J."/>
        </authorList>
    </citation>
    <scope>NUCLEOTIDE SEQUENCE</scope>
    <source>
        <strain evidence="3">ChiSxjej1B13-7041</strain>
    </source>
</reference>
<dbReference type="InterPro" id="IPR019734">
    <property type="entry name" value="TPR_rpt"/>
</dbReference>
<feature type="repeat" description="TPR" evidence="1">
    <location>
        <begin position="34"/>
        <end position="67"/>
    </location>
</feature>
<organism evidence="3 4">
    <name type="scientific">Candidatus Egerieimonas intestinavium</name>
    <dbReference type="NCBI Taxonomy" id="2840777"/>
    <lineage>
        <taxon>Bacteria</taxon>
        <taxon>Bacillati</taxon>
        <taxon>Bacillota</taxon>
        <taxon>Clostridia</taxon>
        <taxon>Lachnospirales</taxon>
        <taxon>Lachnospiraceae</taxon>
        <taxon>Lachnospiraceae incertae sedis</taxon>
        <taxon>Candidatus Egerieimonas</taxon>
    </lineage>
</organism>
<gene>
    <name evidence="3" type="ORF">IAB98_03980</name>
</gene>
<dbReference type="SUPFAM" id="SSF48452">
    <property type="entry name" value="TPR-like"/>
    <property type="match status" value="1"/>
</dbReference>
<evidence type="ECO:0000256" key="1">
    <source>
        <dbReference type="PROSITE-ProRule" id="PRU00339"/>
    </source>
</evidence>
<evidence type="ECO:0000313" key="3">
    <source>
        <dbReference type="EMBL" id="HIR92567.1"/>
    </source>
</evidence>
<accession>A0A9D1EIC5</accession>
<keyword evidence="1" id="KW-0802">TPR repeat</keyword>
<dbReference type="InterPro" id="IPR011990">
    <property type="entry name" value="TPR-like_helical_dom_sf"/>
</dbReference>
<dbReference type="EMBL" id="DVHU01000034">
    <property type="protein sequence ID" value="HIR92567.1"/>
    <property type="molecule type" value="Genomic_DNA"/>
</dbReference>
<dbReference type="Proteomes" id="UP000886841">
    <property type="component" value="Unassembled WGS sequence"/>
</dbReference>
<name>A0A9D1EIC5_9FIRM</name>
<proteinExistence type="predicted"/>
<dbReference type="SMART" id="SM00028">
    <property type="entry name" value="TPR"/>
    <property type="match status" value="2"/>
</dbReference>
<dbReference type="AlphaFoldDB" id="A0A9D1EIC5"/>
<dbReference type="Gene3D" id="1.25.40.10">
    <property type="entry name" value="Tetratricopeptide repeat domain"/>
    <property type="match status" value="1"/>
</dbReference>
<evidence type="ECO:0000313" key="4">
    <source>
        <dbReference type="Proteomes" id="UP000886841"/>
    </source>
</evidence>
<dbReference type="SUPFAM" id="SSF63825">
    <property type="entry name" value="YWTD domain"/>
    <property type="match status" value="1"/>
</dbReference>
<feature type="repeat" description="TPR" evidence="1">
    <location>
        <begin position="68"/>
        <end position="101"/>
    </location>
</feature>
<dbReference type="PROSITE" id="PS50005">
    <property type="entry name" value="TPR"/>
    <property type="match status" value="2"/>
</dbReference>
<comment type="caution">
    <text evidence="3">The sequence shown here is derived from an EMBL/GenBank/DDBJ whole genome shotgun (WGS) entry which is preliminary data.</text>
</comment>